<name>A0AAP0MNJ4_9ROSI</name>
<dbReference type="EMBL" id="JBCGBO010000003">
    <property type="protein sequence ID" value="KAK9214191.1"/>
    <property type="molecule type" value="Genomic_DNA"/>
</dbReference>
<protein>
    <submittedName>
        <fullName evidence="1">Uncharacterized protein</fullName>
    </submittedName>
</protein>
<sequence length="73" mass="8569">MDGSKKMRWDFNKYRAGQKPLVLKAENKGALGRTKIKQNNERIIEKSKRRSNRKLKKGVSFILKRKGSKDSEY</sequence>
<evidence type="ECO:0000313" key="2">
    <source>
        <dbReference type="Proteomes" id="UP001428341"/>
    </source>
</evidence>
<gene>
    <name evidence="1" type="ORF">WN944_006179</name>
</gene>
<keyword evidence="2" id="KW-1185">Reference proteome</keyword>
<proteinExistence type="predicted"/>
<dbReference type="AlphaFoldDB" id="A0AAP0MNJ4"/>
<reference evidence="1 2" key="1">
    <citation type="submission" date="2024-05" db="EMBL/GenBank/DDBJ databases">
        <title>Haplotype-resolved chromosome-level genome assembly of Huyou (Citrus changshanensis).</title>
        <authorList>
            <person name="Miao C."/>
            <person name="Chen W."/>
            <person name="Wu Y."/>
            <person name="Wang L."/>
            <person name="Zhao S."/>
            <person name="Grierson D."/>
            <person name="Xu C."/>
            <person name="Chen K."/>
        </authorList>
    </citation>
    <scope>NUCLEOTIDE SEQUENCE [LARGE SCALE GENOMIC DNA]</scope>
    <source>
        <strain evidence="1">01-14</strain>
        <tissue evidence="1">Leaf</tissue>
    </source>
</reference>
<accession>A0AAP0MNJ4</accession>
<evidence type="ECO:0000313" key="1">
    <source>
        <dbReference type="EMBL" id="KAK9214191.1"/>
    </source>
</evidence>
<comment type="caution">
    <text evidence="1">The sequence shown here is derived from an EMBL/GenBank/DDBJ whole genome shotgun (WGS) entry which is preliminary data.</text>
</comment>
<dbReference type="Proteomes" id="UP001428341">
    <property type="component" value="Unassembled WGS sequence"/>
</dbReference>
<organism evidence="1 2">
    <name type="scientific">Citrus x changshan-huyou</name>
    <dbReference type="NCBI Taxonomy" id="2935761"/>
    <lineage>
        <taxon>Eukaryota</taxon>
        <taxon>Viridiplantae</taxon>
        <taxon>Streptophyta</taxon>
        <taxon>Embryophyta</taxon>
        <taxon>Tracheophyta</taxon>
        <taxon>Spermatophyta</taxon>
        <taxon>Magnoliopsida</taxon>
        <taxon>eudicotyledons</taxon>
        <taxon>Gunneridae</taxon>
        <taxon>Pentapetalae</taxon>
        <taxon>rosids</taxon>
        <taxon>malvids</taxon>
        <taxon>Sapindales</taxon>
        <taxon>Rutaceae</taxon>
        <taxon>Aurantioideae</taxon>
        <taxon>Citrus</taxon>
    </lineage>
</organism>